<reference evidence="7" key="1">
    <citation type="submission" date="2016-11" db="EMBL/GenBank/DDBJ databases">
        <authorList>
            <person name="Varghese N."/>
            <person name="Submissions S."/>
        </authorList>
    </citation>
    <scope>NUCLEOTIDE SEQUENCE [LARGE SCALE GENOMIC DNA]</scope>
    <source>
        <strain evidence="7">DSM 10349</strain>
    </source>
</reference>
<evidence type="ECO:0000256" key="3">
    <source>
        <dbReference type="ARBA" id="ARBA00023027"/>
    </source>
</evidence>
<dbReference type="Pfam" id="PF00465">
    <property type="entry name" value="Fe-ADH"/>
    <property type="match status" value="1"/>
</dbReference>
<feature type="domain" description="Alcohol dehydrogenase iron-type/glycerol dehydrogenase GldA" evidence="4">
    <location>
        <begin position="10"/>
        <end position="178"/>
    </location>
</feature>
<dbReference type="PROSITE" id="PS00913">
    <property type="entry name" value="ADH_IRON_1"/>
    <property type="match status" value="1"/>
</dbReference>
<name>A0A1M6S0N2_9FIRM</name>
<dbReference type="STRING" id="1121421.SAMN02745123_01653"/>
<accession>A0A1M6S0N2</accession>
<evidence type="ECO:0000259" key="4">
    <source>
        <dbReference type="Pfam" id="PF00465"/>
    </source>
</evidence>
<dbReference type="RefSeq" id="WP_072912956.1">
    <property type="nucleotide sequence ID" value="NZ_FRAR01000012.1"/>
</dbReference>
<dbReference type="InterPro" id="IPR018211">
    <property type="entry name" value="ADH_Fe_CS"/>
</dbReference>
<dbReference type="GO" id="GO:0046872">
    <property type="term" value="F:metal ion binding"/>
    <property type="evidence" value="ECO:0007669"/>
    <property type="project" value="InterPro"/>
</dbReference>
<evidence type="ECO:0000259" key="5">
    <source>
        <dbReference type="Pfam" id="PF25137"/>
    </source>
</evidence>
<dbReference type="FunFam" id="1.20.1090.10:FF:000001">
    <property type="entry name" value="Aldehyde-alcohol dehydrogenase"/>
    <property type="match status" value="1"/>
</dbReference>
<dbReference type="PANTHER" id="PTHR11496:SF102">
    <property type="entry name" value="ALCOHOL DEHYDROGENASE 4"/>
    <property type="match status" value="1"/>
</dbReference>
<dbReference type="Gene3D" id="3.40.50.1970">
    <property type="match status" value="1"/>
</dbReference>
<dbReference type="OrthoDB" id="5445534at2"/>
<dbReference type="Pfam" id="PF25137">
    <property type="entry name" value="ADH_Fe_C"/>
    <property type="match status" value="1"/>
</dbReference>
<sequence length="390" mass="42495">MQTQAEFHMPQTVFYGPGSFTLIGEQVSFHGNKALIISDHIMEKMGLVSQCQDYLAKANCDVAVYLNVDSEPTDIHVAESLDMFSYQKCNVIVALGGGSCLDTAKAVAVVASNGGYINDYVGRKAPLKNTPIPLIVAPTTAGTGSEVTCVTIITNTKNDVKLMIKHLGFMPSVAIVDPNLTCSLPPHVTAATGLDALCHAIEAYISKLAHPLTDIMALRAIKLINENLLRAYKNGNDLEAREKMSLAAMQAGIAFSNASVCLIHGMSRPIGAMFHVPHGVSNAMLLPVVLEFSKESAKARLTEIARMLKFGFMGSDHEMIDLFIQDIKQLCRNLKIPNMQTWGIEPKRFAEVIPKMAADALASGSPNHNPRVPTVEEISELYRISFNYRY</sequence>
<dbReference type="GO" id="GO:0004022">
    <property type="term" value="F:alcohol dehydrogenase (NAD+) activity"/>
    <property type="evidence" value="ECO:0007669"/>
    <property type="project" value="TreeGrafter"/>
</dbReference>
<comment type="similarity">
    <text evidence="1">Belongs to the iron-containing alcohol dehydrogenase family.</text>
</comment>
<dbReference type="FunFam" id="3.40.50.1970:FF:000003">
    <property type="entry name" value="Alcohol dehydrogenase, iron-containing"/>
    <property type="match status" value="1"/>
</dbReference>
<dbReference type="AlphaFoldDB" id="A0A1M6S0N2"/>
<dbReference type="InterPro" id="IPR039697">
    <property type="entry name" value="Alcohol_dehydrogenase_Fe"/>
</dbReference>
<dbReference type="EMBL" id="FRAR01000012">
    <property type="protein sequence ID" value="SHK38147.1"/>
    <property type="molecule type" value="Genomic_DNA"/>
</dbReference>
<dbReference type="Proteomes" id="UP000183997">
    <property type="component" value="Unassembled WGS sequence"/>
</dbReference>
<evidence type="ECO:0000256" key="1">
    <source>
        <dbReference type="ARBA" id="ARBA00007358"/>
    </source>
</evidence>
<keyword evidence="3" id="KW-0520">NAD</keyword>
<protein>
    <submittedName>
        <fullName evidence="6">Iron-containing alcohol dehydrogenase</fullName>
    </submittedName>
</protein>
<feature type="domain" description="Fe-containing alcohol dehydrogenase-like C-terminal" evidence="5">
    <location>
        <begin position="189"/>
        <end position="384"/>
    </location>
</feature>
<gene>
    <name evidence="6" type="ORF">SAMN02745123_01653</name>
</gene>
<evidence type="ECO:0000313" key="7">
    <source>
        <dbReference type="Proteomes" id="UP000183997"/>
    </source>
</evidence>
<dbReference type="SUPFAM" id="SSF56796">
    <property type="entry name" value="Dehydroquinate synthase-like"/>
    <property type="match status" value="1"/>
</dbReference>
<dbReference type="InterPro" id="IPR056798">
    <property type="entry name" value="ADH_Fe_C"/>
</dbReference>
<keyword evidence="7" id="KW-1185">Reference proteome</keyword>
<keyword evidence="2" id="KW-0560">Oxidoreductase</keyword>
<dbReference type="CDD" id="cd08194">
    <property type="entry name" value="Fe-ADH-like"/>
    <property type="match status" value="1"/>
</dbReference>
<organism evidence="6 7">
    <name type="scientific">Desulforamulus aeronauticus DSM 10349</name>
    <dbReference type="NCBI Taxonomy" id="1121421"/>
    <lineage>
        <taxon>Bacteria</taxon>
        <taxon>Bacillati</taxon>
        <taxon>Bacillota</taxon>
        <taxon>Clostridia</taxon>
        <taxon>Eubacteriales</taxon>
        <taxon>Peptococcaceae</taxon>
        <taxon>Desulforamulus</taxon>
    </lineage>
</organism>
<dbReference type="InterPro" id="IPR001670">
    <property type="entry name" value="ADH_Fe/GldA"/>
</dbReference>
<evidence type="ECO:0000313" key="6">
    <source>
        <dbReference type="EMBL" id="SHK38147.1"/>
    </source>
</evidence>
<evidence type="ECO:0000256" key="2">
    <source>
        <dbReference type="ARBA" id="ARBA00023002"/>
    </source>
</evidence>
<proteinExistence type="inferred from homology"/>
<dbReference type="PANTHER" id="PTHR11496">
    <property type="entry name" value="ALCOHOL DEHYDROGENASE"/>
    <property type="match status" value="1"/>
</dbReference>
<dbReference type="Gene3D" id="1.20.1090.10">
    <property type="entry name" value="Dehydroquinate synthase-like - alpha domain"/>
    <property type="match status" value="1"/>
</dbReference>